<sequence>MTRKRWLLFSFGELFLVHRWLKLIGSGLKRNRLPGVEKFRG</sequence>
<gene>
    <name evidence="1" type="ORF">GXM_04016</name>
</gene>
<name>A0A5P8W1D8_9NOSO</name>
<dbReference type="KEGG" id="nsh:GXM_04016"/>
<evidence type="ECO:0000313" key="1">
    <source>
        <dbReference type="EMBL" id="QFS46535.1"/>
    </source>
</evidence>
<dbReference type="EMBL" id="CP045226">
    <property type="protein sequence ID" value="QFS46535.1"/>
    <property type="molecule type" value="Genomic_DNA"/>
</dbReference>
<dbReference type="Proteomes" id="UP000326678">
    <property type="component" value="Chromosome Gxm1"/>
</dbReference>
<dbReference type="AlphaFoldDB" id="A0A5P8W1D8"/>
<keyword evidence="2" id="KW-1185">Reference proteome</keyword>
<organism evidence="1 2">
    <name type="scientific">Nostoc sphaeroides CCNUC1</name>
    <dbReference type="NCBI Taxonomy" id="2653204"/>
    <lineage>
        <taxon>Bacteria</taxon>
        <taxon>Bacillati</taxon>
        <taxon>Cyanobacteriota</taxon>
        <taxon>Cyanophyceae</taxon>
        <taxon>Nostocales</taxon>
        <taxon>Nostocaceae</taxon>
        <taxon>Nostoc</taxon>
    </lineage>
</organism>
<accession>A0A5P8W1D8</accession>
<proteinExistence type="predicted"/>
<protein>
    <submittedName>
        <fullName evidence="1">Uncharacterized protein</fullName>
    </submittedName>
</protein>
<reference evidence="1 2" key="1">
    <citation type="submission" date="2019-10" db="EMBL/GenBank/DDBJ databases">
        <title>Genomic and transcriptomic insights into the perfect genentic adaptation of a filamentous nitrogen-fixing cyanobacterium to rice fields.</title>
        <authorList>
            <person name="Chen Z."/>
        </authorList>
    </citation>
    <scope>NUCLEOTIDE SEQUENCE [LARGE SCALE GENOMIC DNA]</scope>
    <source>
        <strain evidence="1">CCNUC1</strain>
    </source>
</reference>
<evidence type="ECO:0000313" key="2">
    <source>
        <dbReference type="Proteomes" id="UP000326678"/>
    </source>
</evidence>